<keyword evidence="3" id="KW-1185">Reference proteome</keyword>
<keyword evidence="1" id="KW-0732">Signal</keyword>
<dbReference type="OrthoDB" id="2589715at2759"/>
<dbReference type="Proteomes" id="UP000799324">
    <property type="component" value="Unassembled WGS sequence"/>
</dbReference>
<organism evidence="2 3">
    <name type="scientific">Lophiostoma macrostomum CBS 122681</name>
    <dbReference type="NCBI Taxonomy" id="1314788"/>
    <lineage>
        <taxon>Eukaryota</taxon>
        <taxon>Fungi</taxon>
        <taxon>Dikarya</taxon>
        <taxon>Ascomycota</taxon>
        <taxon>Pezizomycotina</taxon>
        <taxon>Dothideomycetes</taxon>
        <taxon>Pleosporomycetidae</taxon>
        <taxon>Pleosporales</taxon>
        <taxon>Lophiostomataceae</taxon>
        <taxon>Lophiostoma</taxon>
    </lineage>
</organism>
<evidence type="ECO:0000256" key="1">
    <source>
        <dbReference type="SAM" id="SignalP"/>
    </source>
</evidence>
<proteinExistence type="predicted"/>
<accession>A0A6A6SUE6</accession>
<dbReference type="AlphaFoldDB" id="A0A6A6SUE6"/>
<dbReference type="EMBL" id="MU004449">
    <property type="protein sequence ID" value="KAF2650601.1"/>
    <property type="molecule type" value="Genomic_DNA"/>
</dbReference>
<name>A0A6A6SUE6_9PLEO</name>
<feature type="chain" id="PRO_5025690531" evidence="1">
    <location>
        <begin position="20"/>
        <end position="408"/>
    </location>
</feature>
<evidence type="ECO:0000313" key="2">
    <source>
        <dbReference type="EMBL" id="KAF2650601.1"/>
    </source>
</evidence>
<evidence type="ECO:0000313" key="3">
    <source>
        <dbReference type="Proteomes" id="UP000799324"/>
    </source>
</evidence>
<gene>
    <name evidence="2" type="ORF">K491DRAFT_608455</name>
</gene>
<reference evidence="2" key="1">
    <citation type="journal article" date="2020" name="Stud. Mycol.">
        <title>101 Dothideomycetes genomes: a test case for predicting lifestyles and emergence of pathogens.</title>
        <authorList>
            <person name="Haridas S."/>
            <person name="Albert R."/>
            <person name="Binder M."/>
            <person name="Bloem J."/>
            <person name="Labutti K."/>
            <person name="Salamov A."/>
            <person name="Andreopoulos B."/>
            <person name="Baker S."/>
            <person name="Barry K."/>
            <person name="Bills G."/>
            <person name="Bluhm B."/>
            <person name="Cannon C."/>
            <person name="Castanera R."/>
            <person name="Culley D."/>
            <person name="Daum C."/>
            <person name="Ezra D."/>
            <person name="Gonzalez J."/>
            <person name="Henrissat B."/>
            <person name="Kuo A."/>
            <person name="Liang C."/>
            <person name="Lipzen A."/>
            <person name="Lutzoni F."/>
            <person name="Magnuson J."/>
            <person name="Mondo S."/>
            <person name="Nolan M."/>
            <person name="Ohm R."/>
            <person name="Pangilinan J."/>
            <person name="Park H.-J."/>
            <person name="Ramirez L."/>
            <person name="Alfaro M."/>
            <person name="Sun H."/>
            <person name="Tritt A."/>
            <person name="Yoshinaga Y."/>
            <person name="Zwiers L.-H."/>
            <person name="Turgeon B."/>
            <person name="Goodwin S."/>
            <person name="Spatafora J."/>
            <person name="Crous P."/>
            <person name="Grigoriev I."/>
        </authorList>
    </citation>
    <scope>NUCLEOTIDE SEQUENCE</scope>
    <source>
        <strain evidence="2">CBS 122681</strain>
    </source>
</reference>
<protein>
    <submittedName>
        <fullName evidence="2">Uncharacterized protein</fullName>
    </submittedName>
</protein>
<sequence length="408" mass="45605">MFSAAVIASLLSLSSLSTASPLERRQTGPINASSLEGKFLYGYQGFFRRPGQGNDHWAINYGEIPGPSTPGDVQFDTFPAVEQYPDECLFETRFILPDGSKAKLFESNCTGIIDTHFRWMSENSIDGILVQRFYNDINDQSFIQLLSQVRTAAEKWGRGFAVEYDLSQVSSDNFGSVISDLQNDYANVVAPLISSPAYLHHEGRPVIELWGFGIASNLRSPEAQQIFSALRNANPNPYVILGVQQAWRADKNDRPDFYNIYTQGDVIQPWTVGSYSNDSYDGFYSGTTVPDKQLTDSINLKYSPVIWPGGSDRNRQGGASSGVPFGNRWNGTFYTDQLDKAVIDLKPFFVFSAMFDEYPESTQAIATLDFSEVPPDPNPGFIGLDNGFDHNYYLQLAGRYAVRYHELF</sequence>
<feature type="signal peptide" evidence="1">
    <location>
        <begin position="1"/>
        <end position="19"/>
    </location>
</feature>
<dbReference type="Gene3D" id="3.20.20.80">
    <property type="entry name" value="Glycosidases"/>
    <property type="match status" value="1"/>
</dbReference>